<evidence type="ECO:0000313" key="2">
    <source>
        <dbReference type="Proteomes" id="UP000244168"/>
    </source>
</evidence>
<organism evidence="1 2">
    <name type="scientific">Mucilaginibacter yixingensis</name>
    <dbReference type="NCBI Taxonomy" id="1295612"/>
    <lineage>
        <taxon>Bacteria</taxon>
        <taxon>Pseudomonadati</taxon>
        <taxon>Bacteroidota</taxon>
        <taxon>Sphingobacteriia</taxon>
        <taxon>Sphingobacteriales</taxon>
        <taxon>Sphingobacteriaceae</taxon>
        <taxon>Mucilaginibacter</taxon>
    </lineage>
</organism>
<accession>A0A2T5J715</accession>
<dbReference type="Proteomes" id="UP000244168">
    <property type="component" value="Unassembled WGS sequence"/>
</dbReference>
<proteinExistence type="predicted"/>
<protein>
    <submittedName>
        <fullName evidence="1">Uncharacterized protein</fullName>
    </submittedName>
</protein>
<name>A0A2T5J715_9SPHI</name>
<evidence type="ECO:0000313" key="1">
    <source>
        <dbReference type="EMBL" id="PTQ94940.1"/>
    </source>
</evidence>
<dbReference type="EMBL" id="QAOQ01000006">
    <property type="protein sequence ID" value="PTQ94940.1"/>
    <property type="molecule type" value="Genomic_DNA"/>
</dbReference>
<gene>
    <name evidence="1" type="ORF">C8P68_106154</name>
</gene>
<reference evidence="1 2" key="1">
    <citation type="submission" date="2018-04" db="EMBL/GenBank/DDBJ databases">
        <title>Genomic Encyclopedia of Archaeal and Bacterial Type Strains, Phase II (KMG-II): from individual species to whole genera.</title>
        <authorList>
            <person name="Goeker M."/>
        </authorList>
    </citation>
    <scope>NUCLEOTIDE SEQUENCE [LARGE SCALE GENOMIC DNA]</scope>
    <source>
        <strain evidence="1 2">DSM 26809</strain>
    </source>
</reference>
<dbReference type="AlphaFoldDB" id="A0A2T5J715"/>
<keyword evidence="2" id="KW-1185">Reference proteome</keyword>
<comment type="caution">
    <text evidence="1">The sequence shown here is derived from an EMBL/GenBank/DDBJ whole genome shotgun (WGS) entry which is preliminary data.</text>
</comment>
<sequence length="57" mass="6509">MYFAILIISESAPTKSNRVEYFLADCQPGLFENLVIKPRKITAMGARKENIVSRFMV</sequence>